<feature type="region of interest" description="Disordered" evidence="1">
    <location>
        <begin position="208"/>
        <end position="345"/>
    </location>
</feature>
<feature type="compositionally biased region" description="Acidic residues" evidence="1">
    <location>
        <begin position="76"/>
        <end position="89"/>
    </location>
</feature>
<evidence type="ECO:0008006" key="4">
    <source>
        <dbReference type="Google" id="ProtNLM"/>
    </source>
</evidence>
<comment type="caution">
    <text evidence="2">The sequence shown here is derived from an EMBL/GenBank/DDBJ whole genome shotgun (WGS) entry which is preliminary data.</text>
</comment>
<keyword evidence="3" id="KW-1185">Reference proteome</keyword>
<organism evidence="2 3">
    <name type="scientific">Thioclava sediminum</name>
    <dbReference type="NCBI Taxonomy" id="1915319"/>
    <lineage>
        <taxon>Bacteria</taxon>
        <taxon>Pseudomonadati</taxon>
        <taxon>Pseudomonadota</taxon>
        <taxon>Alphaproteobacteria</taxon>
        <taxon>Rhodobacterales</taxon>
        <taxon>Paracoccaceae</taxon>
        <taxon>Thioclava</taxon>
    </lineage>
</organism>
<dbReference type="Proteomes" id="UP000190787">
    <property type="component" value="Unassembled WGS sequence"/>
</dbReference>
<proteinExistence type="predicted"/>
<protein>
    <recommendedName>
        <fullName evidence="4">Glycerol-3-phosphate dehydrogenase</fullName>
    </recommendedName>
</protein>
<gene>
    <name evidence="2" type="ORF">BMI91_10335</name>
</gene>
<name>A0ABX3MXK7_9RHOB</name>
<feature type="compositionally biased region" description="Acidic residues" evidence="1">
    <location>
        <begin position="295"/>
        <end position="305"/>
    </location>
</feature>
<evidence type="ECO:0000313" key="3">
    <source>
        <dbReference type="Proteomes" id="UP000190787"/>
    </source>
</evidence>
<evidence type="ECO:0000313" key="2">
    <source>
        <dbReference type="EMBL" id="OOY24432.1"/>
    </source>
</evidence>
<feature type="compositionally biased region" description="Acidic residues" evidence="1">
    <location>
        <begin position="232"/>
        <end position="264"/>
    </location>
</feature>
<dbReference type="EMBL" id="MPZV01000002">
    <property type="protein sequence ID" value="OOY24432.1"/>
    <property type="molecule type" value="Genomic_DNA"/>
</dbReference>
<dbReference type="RefSeq" id="WP_078604876.1">
    <property type="nucleotide sequence ID" value="NZ_MPZV01000002.1"/>
</dbReference>
<feature type="region of interest" description="Disordered" evidence="1">
    <location>
        <begin position="16"/>
        <end position="194"/>
    </location>
</feature>
<evidence type="ECO:0000256" key="1">
    <source>
        <dbReference type="SAM" id="MobiDB-lite"/>
    </source>
</evidence>
<reference evidence="2 3" key="1">
    <citation type="submission" date="2016-11" db="EMBL/GenBank/DDBJ databases">
        <title>A multilocus sequence analysis scheme for characterization of bacteria in the genus Thioclava.</title>
        <authorList>
            <person name="Liu Y."/>
            <person name="Shao Z."/>
        </authorList>
    </citation>
    <scope>NUCLEOTIDE SEQUENCE [LARGE SCALE GENOMIC DNA]</scope>
    <source>
        <strain evidence="2 3">TAW-CT134</strain>
    </source>
</reference>
<accession>A0ABX3MXK7</accession>
<sequence>MADTRPRPEIEDVLASIRRLVSQDSPRVAESYPASKGEGSTPDPLVLTPAHLVSDTQAGSKGDIHDLEWSAPGVSPEEEAEAAQDDAADLSEAPTESVEPAQLSEARRKPQNFEPEFDDAEAEPWPSEAELPQGSFDDELKRLEGSLAQLEAEVARDGADYESETGDAFEPAGTAPLTELPESFTPVWDQGSDPEQTFASAEWEDVAGFVAPHAPEADEAVADTDTAPEALESAEDDPLAALDFDDGSPAEAEPEDISTDDEPLATEAVIGFDVPPGAEAEPELESLQDTTAAQDWEDLTPEMDGGDSTSEFAQASEHAADTPPRRLHLSDAGARAPEPEPRTSSYAELRATLEEDFEADEIAALEAELASTSDQPDAALHPLAQSMTETQLRHLVSSLLREELQGALGAKITRNLRKMVRREVQRALMSRDLD</sequence>